<protein>
    <submittedName>
        <fullName evidence="2">Uncharacterized protein</fullName>
    </submittedName>
</protein>
<keyword evidence="1" id="KW-0812">Transmembrane</keyword>
<dbReference type="AlphaFoldDB" id="A0A0C9UTW0"/>
<dbReference type="EMBL" id="KN837301">
    <property type="protein sequence ID" value="KIJ28630.1"/>
    <property type="molecule type" value="Genomic_DNA"/>
</dbReference>
<organism evidence="2 3">
    <name type="scientific">Sphaerobolus stellatus (strain SS14)</name>
    <dbReference type="NCBI Taxonomy" id="990650"/>
    <lineage>
        <taxon>Eukaryota</taxon>
        <taxon>Fungi</taxon>
        <taxon>Dikarya</taxon>
        <taxon>Basidiomycota</taxon>
        <taxon>Agaricomycotina</taxon>
        <taxon>Agaricomycetes</taxon>
        <taxon>Phallomycetidae</taxon>
        <taxon>Geastrales</taxon>
        <taxon>Sphaerobolaceae</taxon>
        <taxon>Sphaerobolus</taxon>
    </lineage>
</organism>
<feature type="transmembrane region" description="Helical" evidence="1">
    <location>
        <begin position="48"/>
        <end position="81"/>
    </location>
</feature>
<keyword evidence="1" id="KW-0472">Membrane</keyword>
<evidence type="ECO:0000313" key="3">
    <source>
        <dbReference type="Proteomes" id="UP000054279"/>
    </source>
</evidence>
<dbReference type="Proteomes" id="UP000054279">
    <property type="component" value="Unassembled WGS sequence"/>
</dbReference>
<gene>
    <name evidence="2" type="ORF">M422DRAFT_270031</name>
</gene>
<name>A0A0C9UTW0_SPHS4</name>
<feature type="transmembrane region" description="Helical" evidence="1">
    <location>
        <begin position="12"/>
        <end position="36"/>
    </location>
</feature>
<reference evidence="2 3" key="1">
    <citation type="submission" date="2014-06" db="EMBL/GenBank/DDBJ databases">
        <title>Evolutionary Origins and Diversification of the Mycorrhizal Mutualists.</title>
        <authorList>
            <consortium name="DOE Joint Genome Institute"/>
            <consortium name="Mycorrhizal Genomics Consortium"/>
            <person name="Kohler A."/>
            <person name="Kuo A."/>
            <person name="Nagy L.G."/>
            <person name="Floudas D."/>
            <person name="Copeland A."/>
            <person name="Barry K.W."/>
            <person name="Cichocki N."/>
            <person name="Veneault-Fourrey C."/>
            <person name="LaButti K."/>
            <person name="Lindquist E.A."/>
            <person name="Lipzen A."/>
            <person name="Lundell T."/>
            <person name="Morin E."/>
            <person name="Murat C."/>
            <person name="Riley R."/>
            <person name="Ohm R."/>
            <person name="Sun H."/>
            <person name="Tunlid A."/>
            <person name="Henrissat B."/>
            <person name="Grigoriev I.V."/>
            <person name="Hibbett D.S."/>
            <person name="Martin F."/>
        </authorList>
    </citation>
    <scope>NUCLEOTIDE SEQUENCE [LARGE SCALE GENOMIC DNA]</scope>
    <source>
        <strain evidence="2 3">SS14</strain>
    </source>
</reference>
<evidence type="ECO:0000256" key="1">
    <source>
        <dbReference type="SAM" id="Phobius"/>
    </source>
</evidence>
<proteinExistence type="predicted"/>
<accession>A0A0C9UTW0</accession>
<sequence length="140" mass="15379">MDYVGSVENRVIKFMIFIGIPMLTGFILLGLSVVVMDPNAPTVDVGSASAIFAAGCLPLAALAYFVLSIIVAGVGAAFVQFTPRRLRRMTRHFPEENLQTLRSFIAPVKEKLYFLPGGPGYAVYRERHRLSSSNLKNSEI</sequence>
<keyword evidence="3" id="KW-1185">Reference proteome</keyword>
<evidence type="ECO:0000313" key="2">
    <source>
        <dbReference type="EMBL" id="KIJ28630.1"/>
    </source>
</evidence>
<keyword evidence="1" id="KW-1133">Transmembrane helix</keyword>
<dbReference type="HOGENOM" id="CLU_1836420_0_0_1"/>